<proteinExistence type="predicted"/>
<dbReference type="Pfam" id="PF02810">
    <property type="entry name" value="SEC-C"/>
    <property type="match status" value="1"/>
</dbReference>
<organism evidence="1 2">
    <name type="scientific">Noviherbaspirillum suwonense</name>
    <dbReference type="NCBI Taxonomy" id="1224511"/>
    <lineage>
        <taxon>Bacteria</taxon>
        <taxon>Pseudomonadati</taxon>
        <taxon>Pseudomonadota</taxon>
        <taxon>Betaproteobacteria</taxon>
        <taxon>Burkholderiales</taxon>
        <taxon>Oxalobacteraceae</taxon>
        <taxon>Noviherbaspirillum</taxon>
    </lineage>
</organism>
<dbReference type="InterPro" id="IPR004027">
    <property type="entry name" value="SEC_C_motif"/>
</dbReference>
<accession>A0ABY1QS93</accession>
<dbReference type="SUPFAM" id="SSF103642">
    <property type="entry name" value="Sec-C motif"/>
    <property type="match status" value="1"/>
</dbReference>
<name>A0ABY1QS93_9BURK</name>
<evidence type="ECO:0000313" key="1">
    <source>
        <dbReference type="EMBL" id="SMP79420.1"/>
    </source>
</evidence>
<comment type="caution">
    <text evidence="1">The sequence shown here is derived from an EMBL/GenBank/DDBJ whole genome shotgun (WGS) entry which is preliminary data.</text>
</comment>
<dbReference type="EMBL" id="FXUL01000031">
    <property type="protein sequence ID" value="SMP79420.1"/>
    <property type="molecule type" value="Genomic_DNA"/>
</dbReference>
<evidence type="ECO:0000313" key="2">
    <source>
        <dbReference type="Proteomes" id="UP001158049"/>
    </source>
</evidence>
<dbReference type="RefSeq" id="WP_283445258.1">
    <property type="nucleotide sequence ID" value="NZ_FXUL01000031.1"/>
</dbReference>
<sequence length="184" mass="20220">MNLQSTTPAAISPPVRKLCREVAGNAEPRFIPVRGDIDDAGLAAVPGWAIWQCGDALIEAEFHVARRTADGELVDIASRPGGEETILFVEDPRRSAGAPEVDRERRALRRDPLVEDFITLGRKQFLMLHAEQPADPSLMRRLAVAQLIVKNMLERGLGGDDACLCNSGKRYKNCHGKAVRSLRV</sequence>
<dbReference type="Gene3D" id="3.10.450.50">
    <property type="match status" value="1"/>
</dbReference>
<dbReference type="Proteomes" id="UP001158049">
    <property type="component" value="Unassembled WGS sequence"/>
</dbReference>
<protein>
    <submittedName>
        <fullName evidence="1">SEC-C motif-containing protein</fullName>
    </submittedName>
</protein>
<keyword evidence="2" id="KW-1185">Reference proteome</keyword>
<gene>
    <name evidence="1" type="ORF">SAMN06295970_13124</name>
</gene>
<reference evidence="1 2" key="1">
    <citation type="submission" date="2017-05" db="EMBL/GenBank/DDBJ databases">
        <authorList>
            <person name="Varghese N."/>
            <person name="Submissions S."/>
        </authorList>
    </citation>
    <scope>NUCLEOTIDE SEQUENCE [LARGE SCALE GENOMIC DNA]</scope>
    <source>
        <strain evidence="1 2">DSM 26001</strain>
    </source>
</reference>